<evidence type="ECO:0000256" key="3">
    <source>
        <dbReference type="ARBA" id="ARBA00022723"/>
    </source>
</evidence>
<name>A0A1B2FDZ9_PSEPU</name>
<comment type="cofactor">
    <cofactor evidence="1">
        <name>Zn(2+)</name>
        <dbReference type="ChEBI" id="CHEBI:29105"/>
    </cofactor>
</comment>
<dbReference type="AlphaFoldDB" id="A0A1B2FDZ9"/>
<dbReference type="PANTHER" id="PTHR37418">
    <property type="entry name" value="3-KETO-5-AMINOHEXANOATE CLEAVAGE ENZYME-RELATED"/>
    <property type="match status" value="1"/>
</dbReference>
<protein>
    <submittedName>
        <fullName evidence="5">3-keto-5-aminohexanoate cleavage enzyme</fullName>
    </submittedName>
</protein>
<proteinExistence type="predicted"/>
<dbReference type="Gene3D" id="3.20.20.70">
    <property type="entry name" value="Aldolase class I"/>
    <property type="match status" value="1"/>
</dbReference>
<gene>
    <name evidence="5" type="primary">kce_2</name>
    <name evidence="5" type="ORF">IEC33019_4906</name>
</gene>
<dbReference type="GO" id="GO:0043720">
    <property type="term" value="F:3-keto-5-aminohexanoate cleavage activity"/>
    <property type="evidence" value="ECO:0007669"/>
    <property type="project" value="InterPro"/>
</dbReference>
<organism evidence="5">
    <name type="scientific">Pseudomonas putida</name>
    <name type="common">Arthrobacter siderocapsulatus</name>
    <dbReference type="NCBI Taxonomy" id="303"/>
    <lineage>
        <taxon>Bacteria</taxon>
        <taxon>Pseudomonadati</taxon>
        <taxon>Pseudomonadota</taxon>
        <taxon>Gammaproteobacteria</taxon>
        <taxon>Pseudomonadales</taxon>
        <taxon>Pseudomonadaceae</taxon>
        <taxon>Pseudomonas</taxon>
    </lineage>
</organism>
<dbReference type="Pfam" id="PF05853">
    <property type="entry name" value="BKACE"/>
    <property type="match status" value="1"/>
</dbReference>
<reference evidence="5" key="1">
    <citation type="submission" date="2016-07" db="EMBL/GenBank/DDBJ databases">
        <title>New class B carbapenemase carried by novel plasmid in Pseudomonas putida enviromental strain in eastern Amazonia.</title>
        <authorList>
            <person name="Souza C.O."/>
            <person name="Lima K.V."/>
            <person name="Brasiliense D.M."/>
            <person name="Perez-Chaparro P.J."/>
            <person name="Mamizuka E.M."/>
            <person name="Lima M.O."/>
            <person name="Lima L.N."/>
            <person name="McCulloch J.A."/>
        </authorList>
    </citation>
    <scope>NUCLEOTIDE SEQUENCE [LARGE SCALE GENOMIC DNA]</scope>
    <source>
        <strain evidence="5">IEC33019</strain>
    </source>
</reference>
<dbReference type="RefSeq" id="WP_070090752.1">
    <property type="nucleotide sequence ID" value="NZ_CP016634.1"/>
</dbReference>
<sequence>MNHDVIITCALTGAGDTVAKSHLVPVTPKQIAESAIEAAKAGATVVHCHVRDPQTGRFSRDVALYREVMERIRESDVDVIVNLTAGMGGDLEIGAGEKPMEFGPGTDLIGPLERLAHVEALLPEICTLDCGTLNFGDGNAIYVSTPSQLRAGAKRITELGVKAELEIFDTGHLWFAKQMMKEGLLDDPLFQLCLGIPWGAPADTTTMKAMVDNLPTGVTWAGFGIGRMQMPMAAQAVLLGGNVRVGLEDNLYLDRGVLASNGQLVERAVEIITRLGARVLTPAEGREKMNLKRR</sequence>
<dbReference type="PANTHER" id="PTHR37418:SF2">
    <property type="entry name" value="3-KETO-5-AMINOHEXANOATE CLEAVAGE ENZYME"/>
    <property type="match status" value="1"/>
</dbReference>
<dbReference type="InterPro" id="IPR013785">
    <property type="entry name" value="Aldolase_TIM"/>
</dbReference>
<dbReference type="EMBL" id="CP016634">
    <property type="protein sequence ID" value="ANY90392.1"/>
    <property type="molecule type" value="Genomic_DNA"/>
</dbReference>
<dbReference type="GO" id="GO:0046872">
    <property type="term" value="F:metal ion binding"/>
    <property type="evidence" value="ECO:0007669"/>
    <property type="project" value="UniProtKB-KW"/>
</dbReference>
<evidence type="ECO:0000256" key="4">
    <source>
        <dbReference type="ARBA" id="ARBA00022833"/>
    </source>
</evidence>
<dbReference type="InterPro" id="IPR008567">
    <property type="entry name" value="BKACE"/>
</dbReference>
<keyword evidence="2" id="KW-0808">Transferase</keyword>
<evidence type="ECO:0000256" key="1">
    <source>
        <dbReference type="ARBA" id="ARBA00001947"/>
    </source>
</evidence>
<keyword evidence="4" id="KW-0862">Zinc</keyword>
<evidence type="ECO:0000313" key="5">
    <source>
        <dbReference type="EMBL" id="ANY90392.1"/>
    </source>
</evidence>
<accession>A0A1B2FDZ9</accession>
<evidence type="ECO:0000256" key="2">
    <source>
        <dbReference type="ARBA" id="ARBA00022679"/>
    </source>
</evidence>
<keyword evidence="3" id="KW-0479">Metal-binding</keyword>